<dbReference type="STRING" id="310782.SAMN05216499_13457"/>
<dbReference type="SUPFAM" id="SSF50370">
    <property type="entry name" value="Ricin B-like lectins"/>
    <property type="match status" value="1"/>
</dbReference>
<dbReference type="SMART" id="SM00458">
    <property type="entry name" value="RICIN"/>
    <property type="match status" value="1"/>
</dbReference>
<evidence type="ECO:0000256" key="1">
    <source>
        <dbReference type="ARBA" id="ARBA00009865"/>
    </source>
</evidence>
<accession>A0A1M7QGN8</accession>
<keyword evidence="8" id="KW-1185">Reference proteome</keyword>
<evidence type="ECO:0000313" key="7">
    <source>
        <dbReference type="EMBL" id="SHN30185.1"/>
    </source>
</evidence>
<dbReference type="Gene3D" id="2.80.10.50">
    <property type="match status" value="1"/>
</dbReference>
<keyword evidence="3 4" id="KW-0326">Glycosidase</keyword>
<dbReference type="CDD" id="cd18821">
    <property type="entry name" value="GH43_Pc3Gal43A-like"/>
    <property type="match status" value="1"/>
</dbReference>
<reference evidence="7 8" key="1">
    <citation type="submission" date="2016-11" db="EMBL/GenBank/DDBJ databases">
        <authorList>
            <person name="Jaros S."/>
            <person name="Januszkiewicz K."/>
            <person name="Wedrychowicz H."/>
        </authorList>
    </citation>
    <scope>NUCLEOTIDE SEQUENCE [LARGE SCALE GENOMIC DNA]</scope>
    <source>
        <strain evidence="7 8">CGMCC 4.2025</strain>
    </source>
</reference>
<feature type="signal peptide" evidence="5">
    <location>
        <begin position="1"/>
        <end position="47"/>
    </location>
</feature>
<name>A0A1M7QGN8_9ACTN</name>
<dbReference type="PROSITE" id="PS50231">
    <property type="entry name" value="RICIN_B_LECTIN"/>
    <property type="match status" value="1"/>
</dbReference>
<dbReference type="Proteomes" id="UP000184111">
    <property type="component" value="Unassembled WGS sequence"/>
</dbReference>
<dbReference type="RefSeq" id="WP_200804589.1">
    <property type="nucleotide sequence ID" value="NZ_FRBI01000034.1"/>
</dbReference>
<dbReference type="Pfam" id="PF00652">
    <property type="entry name" value="Ricin_B_lectin"/>
    <property type="match status" value="1"/>
</dbReference>
<dbReference type="GO" id="GO:0005975">
    <property type="term" value="P:carbohydrate metabolic process"/>
    <property type="evidence" value="ECO:0007669"/>
    <property type="project" value="InterPro"/>
</dbReference>
<dbReference type="GO" id="GO:0004553">
    <property type="term" value="F:hydrolase activity, hydrolyzing O-glycosyl compounds"/>
    <property type="evidence" value="ECO:0007669"/>
    <property type="project" value="InterPro"/>
</dbReference>
<organism evidence="7 8">
    <name type="scientific">Actinacidiphila paucisporea</name>
    <dbReference type="NCBI Taxonomy" id="310782"/>
    <lineage>
        <taxon>Bacteria</taxon>
        <taxon>Bacillati</taxon>
        <taxon>Actinomycetota</taxon>
        <taxon>Actinomycetes</taxon>
        <taxon>Kitasatosporales</taxon>
        <taxon>Streptomycetaceae</taxon>
        <taxon>Actinacidiphila</taxon>
    </lineage>
</organism>
<evidence type="ECO:0000256" key="5">
    <source>
        <dbReference type="SAM" id="SignalP"/>
    </source>
</evidence>
<dbReference type="EMBL" id="FRBI01000034">
    <property type="protein sequence ID" value="SHN30185.1"/>
    <property type="molecule type" value="Genomic_DNA"/>
</dbReference>
<dbReference type="InterPro" id="IPR006710">
    <property type="entry name" value="Glyco_hydro_43"/>
</dbReference>
<evidence type="ECO:0000259" key="6">
    <source>
        <dbReference type="SMART" id="SM00458"/>
    </source>
</evidence>
<dbReference type="InterPro" id="IPR035992">
    <property type="entry name" value="Ricin_B-like_lectins"/>
</dbReference>
<gene>
    <name evidence="7" type="ORF">SAMN05216499_13457</name>
</gene>
<evidence type="ECO:0000313" key="8">
    <source>
        <dbReference type="Proteomes" id="UP000184111"/>
    </source>
</evidence>
<keyword evidence="5" id="KW-0732">Signal</keyword>
<evidence type="ECO:0000256" key="3">
    <source>
        <dbReference type="ARBA" id="ARBA00023295"/>
    </source>
</evidence>
<comment type="similarity">
    <text evidence="1 4">Belongs to the glycosyl hydrolase 43 family.</text>
</comment>
<feature type="chain" id="PRO_5013223812" evidence="5">
    <location>
        <begin position="48"/>
        <end position="481"/>
    </location>
</feature>
<dbReference type="PANTHER" id="PTHR22925">
    <property type="entry name" value="GLYCOSYL HYDROLASE 43 FAMILY MEMBER"/>
    <property type="match status" value="1"/>
</dbReference>
<dbReference type="SUPFAM" id="SSF75005">
    <property type="entry name" value="Arabinanase/levansucrase/invertase"/>
    <property type="match status" value="1"/>
</dbReference>
<dbReference type="InterPro" id="IPR023296">
    <property type="entry name" value="Glyco_hydro_beta-prop_sf"/>
</dbReference>
<keyword evidence="2 4" id="KW-0378">Hydrolase</keyword>
<evidence type="ECO:0000256" key="2">
    <source>
        <dbReference type="ARBA" id="ARBA00022801"/>
    </source>
</evidence>
<proteinExistence type="inferred from homology"/>
<dbReference type="PANTHER" id="PTHR22925:SF3">
    <property type="entry name" value="GLYCOSYL HYDROLASE FAMILY PROTEIN 43"/>
    <property type="match status" value="1"/>
</dbReference>
<dbReference type="InterPro" id="IPR000772">
    <property type="entry name" value="Ricin_B_lectin"/>
</dbReference>
<dbReference type="CDD" id="cd23418">
    <property type="entry name" value="beta-trefoil_Ricin_XLN-like"/>
    <property type="match status" value="1"/>
</dbReference>
<evidence type="ECO:0000256" key="4">
    <source>
        <dbReference type="RuleBase" id="RU361187"/>
    </source>
</evidence>
<dbReference type="Pfam" id="PF04616">
    <property type="entry name" value="Glyco_hydro_43"/>
    <property type="match status" value="1"/>
</dbReference>
<protein>
    <submittedName>
        <fullName evidence="7">Glycosyl hydrolases family 43</fullName>
    </submittedName>
</protein>
<dbReference type="AlphaFoldDB" id="A0A1M7QGN8"/>
<dbReference type="Gene3D" id="2.115.10.20">
    <property type="entry name" value="Glycosyl hydrolase domain, family 43"/>
    <property type="match status" value="1"/>
</dbReference>
<sequence>MMERSPGNRAALTVAAMRRRRRAGLRRIVAVLAVVLGLLAVTQQAGAATVNVDPGTVWHDTSGNVIQAHGGGLIQVGGTYYWLGEDKTDGSPFQNVKCYSSTDLKNWTFVHNVLPRQSSGDLGPNRVVERPHVIYNSATQQYVMYMHIDNSGYSERKAGVATSAGVCGDYSYRGSFKPLGHDSLDDNLFLDGGTAYFMSEDRTSARLQVYRLSSDFLSVSSLVQTLPQYEAPAMAKIGGLYYLFGSHLTGWSTNDNQYATASSITGTWSSWRSFAPSGTNTCNSQTTSIQPVAGSSTTGFVFMGDRWNSGNLGDSRYIWEPLTVSGTTASITCRTSWTVDTQTGVVGGSGGGGSATALRGTASGRCLDVPNQATADGTRLDIWDCNGGANQQWTYTSGKQLQVYGDKCLDAYGQGRTNGTAVDIYTCGGGANQQWNLNSDGTITGVQSGLCLDVTGAATANGTLAELWTCNGGGNQQWTRQ</sequence>
<feature type="domain" description="Ricin B lectin" evidence="6">
    <location>
        <begin position="353"/>
        <end position="481"/>
    </location>
</feature>